<feature type="region of interest" description="Disordered" evidence="1">
    <location>
        <begin position="317"/>
        <end position="345"/>
    </location>
</feature>
<organism evidence="2 3">
    <name type="scientific">Operophtera brumata</name>
    <name type="common">Winter moth</name>
    <name type="synonym">Phalaena brumata</name>
    <dbReference type="NCBI Taxonomy" id="104452"/>
    <lineage>
        <taxon>Eukaryota</taxon>
        <taxon>Metazoa</taxon>
        <taxon>Ecdysozoa</taxon>
        <taxon>Arthropoda</taxon>
        <taxon>Hexapoda</taxon>
        <taxon>Insecta</taxon>
        <taxon>Pterygota</taxon>
        <taxon>Neoptera</taxon>
        <taxon>Endopterygota</taxon>
        <taxon>Lepidoptera</taxon>
        <taxon>Glossata</taxon>
        <taxon>Ditrysia</taxon>
        <taxon>Geometroidea</taxon>
        <taxon>Geometridae</taxon>
        <taxon>Larentiinae</taxon>
        <taxon>Operophtera</taxon>
    </lineage>
</organism>
<sequence length="345" mass="39687">MPALWQSSQRPMYIRTVWVDGFRHAILTQDDPYLLKLAKRRRPNSSSSFSSTKNTNSRLSHHEDKNQRKLDLVVKSGKSIITKRPKSSHEEVEKLNLSDIDQDSDEELMVKASPQVLNESGRHIIDMNNYRANKTARTDTKENTELSNRVLQWLDLAGKVDLLAPGNNERLAQPRHSWPEIQRRHNLLKSKTALDIRVKEAKMYSPKACDSPKAQQNIDRHDFYVPTSANTIEKYARQSRNIKITPQNENQPQPKARENNKIKPRETKPNVTETRQKVASERNAVQKQYAELVSKKLIPDVSKNTKKQVHIFIPDMPKKPTANISATTSRAESLLSHQSLKLLRQ</sequence>
<evidence type="ECO:0000313" key="3">
    <source>
        <dbReference type="Proteomes" id="UP000037510"/>
    </source>
</evidence>
<evidence type="ECO:0000256" key="1">
    <source>
        <dbReference type="SAM" id="MobiDB-lite"/>
    </source>
</evidence>
<reference evidence="2 3" key="1">
    <citation type="journal article" date="2015" name="Genome Biol. Evol.">
        <title>The genome of winter moth (Operophtera brumata) provides a genomic perspective on sexual dimorphism and phenology.</title>
        <authorList>
            <person name="Derks M.F."/>
            <person name="Smit S."/>
            <person name="Salis L."/>
            <person name="Schijlen E."/>
            <person name="Bossers A."/>
            <person name="Mateman C."/>
            <person name="Pijl A.S."/>
            <person name="de Ridder D."/>
            <person name="Groenen M.A."/>
            <person name="Visser M.E."/>
            <person name="Megens H.J."/>
        </authorList>
    </citation>
    <scope>NUCLEOTIDE SEQUENCE [LARGE SCALE GENOMIC DNA]</scope>
    <source>
        <strain evidence="2">WM2013NL</strain>
        <tissue evidence="2">Head and thorax</tissue>
    </source>
</reference>
<feature type="compositionally biased region" description="Basic and acidic residues" evidence="1">
    <location>
        <begin position="255"/>
        <end position="280"/>
    </location>
</feature>
<accession>A0A0L7LI46</accession>
<dbReference type="AlphaFoldDB" id="A0A0L7LI46"/>
<feature type="compositionally biased region" description="Low complexity" evidence="1">
    <location>
        <begin position="44"/>
        <end position="58"/>
    </location>
</feature>
<feature type="compositionally biased region" description="Polar residues" evidence="1">
    <location>
        <begin position="240"/>
        <end position="253"/>
    </location>
</feature>
<feature type="compositionally biased region" description="Basic and acidic residues" evidence="1">
    <location>
        <begin position="60"/>
        <end position="70"/>
    </location>
</feature>
<comment type="caution">
    <text evidence="2">The sequence shown here is derived from an EMBL/GenBank/DDBJ whole genome shotgun (WGS) entry which is preliminary data.</text>
</comment>
<dbReference type="EMBL" id="JTDY01001032">
    <property type="protein sequence ID" value="KOB75075.1"/>
    <property type="molecule type" value="Genomic_DNA"/>
</dbReference>
<proteinExistence type="predicted"/>
<feature type="region of interest" description="Disordered" evidence="1">
    <location>
        <begin position="240"/>
        <end position="282"/>
    </location>
</feature>
<name>A0A0L7LI46_OPEBR</name>
<keyword evidence="3" id="KW-1185">Reference proteome</keyword>
<protein>
    <submittedName>
        <fullName evidence="2">Uncharacterized protein</fullName>
    </submittedName>
</protein>
<gene>
    <name evidence="2" type="ORF">OBRU01_08134</name>
</gene>
<feature type="region of interest" description="Disordered" evidence="1">
    <location>
        <begin position="39"/>
        <end position="70"/>
    </location>
</feature>
<evidence type="ECO:0000313" key="2">
    <source>
        <dbReference type="EMBL" id="KOB75075.1"/>
    </source>
</evidence>
<feature type="compositionally biased region" description="Polar residues" evidence="1">
    <location>
        <begin position="322"/>
        <end position="339"/>
    </location>
</feature>
<dbReference type="Proteomes" id="UP000037510">
    <property type="component" value="Unassembled WGS sequence"/>
</dbReference>